<dbReference type="SUPFAM" id="SSF69318">
    <property type="entry name" value="Integrin alpha N-terminal domain"/>
    <property type="match status" value="1"/>
</dbReference>
<dbReference type="AlphaFoldDB" id="A0A5C5WWQ2"/>
<accession>A0A5C5WWQ2</accession>
<dbReference type="InterPro" id="IPR013517">
    <property type="entry name" value="FG-GAP"/>
</dbReference>
<evidence type="ECO:0000313" key="5">
    <source>
        <dbReference type="Proteomes" id="UP000316598"/>
    </source>
</evidence>
<dbReference type="PANTHER" id="PTHR16026">
    <property type="entry name" value="CARTILAGE ACIDIC PROTEIN 1"/>
    <property type="match status" value="1"/>
</dbReference>
<dbReference type="InterPro" id="IPR011519">
    <property type="entry name" value="UnbV_ASPIC"/>
</dbReference>
<dbReference type="PANTHER" id="PTHR16026:SF0">
    <property type="entry name" value="CARTILAGE ACIDIC PROTEIN 1"/>
    <property type="match status" value="1"/>
</dbReference>
<dbReference type="Pfam" id="PF13517">
    <property type="entry name" value="FG-GAP_3"/>
    <property type="match status" value="1"/>
</dbReference>
<evidence type="ECO:0000256" key="1">
    <source>
        <dbReference type="ARBA" id="ARBA00022729"/>
    </source>
</evidence>
<dbReference type="InterPro" id="IPR011990">
    <property type="entry name" value="TPR-like_helical_dom_sf"/>
</dbReference>
<name>A0A5C5WWQ2_9BACT</name>
<sequence length="1042" mass="115346">MRTRFPSDLPKRRRAIVLSVVILVCQVVGCTRQSGVAESSSEIPKSEVSIGSVGREPNNAKDASRQPVQSKQAKLKCAARWISKGEVDLAAASIQDLLIEDPDDPDANALMLQISMARGDTSRGIAILERMAELNPDRRDDIHAHAASLLHQNGQLDEAVERLRILLARSPQFDEARRMLARILNHQGYAAESNQQVRIFMERQPLTFGELLRLALPDRSWGNVNTDTTDPSQFESVAMIVNSASAMRINGDPASAVKLLDASPWFSVDGQVVASQSVNDQSGQTQPHPAVISLYVRSLAESQQRERLKTALASCPDSCLPYPDFWIACGVISTSTNPQVATECFARAIWLEPFNLDAYYGISQSLEAEGKPELAKRFRQRSLAIDSFQDQVRTMQSMKQPDPDAFIKVSSFLSNMGHLLDALVWQEYAIATFSPRSRKLQQIPAFKEEVLKKYAQGRDDRFILFGVEANNVALANSWLDELQRDRVVQQSDSNVPSTHAGPSDPITPPVLRNVASKCNLKFRYQNSDPPVERYFLIFEGLGGGVACLDFDRDGQLDLYFAQAATRPPQQQSQFSNGLFRQLEQKFHDVIHQSGADDRSFTFGVTAGDWNQDGFADLMIGNLGQNQLLLNQGDGTFRRHDDQQLASEDAFTCSVAIADITGDGLPEVLEINYVDDPAIYKPNEIDANGRLVSTPGPMKYRSAKDRVIVSQGDGSMLAKPLGDQDEAAYSPGLSLVVTDFDNRPGNEVFVANDLRSNQLWTRSTNSDGTNQWSDTAVTRGVAYGTSGKPMACMGVAAADFDQNGLLDLHVSNFESEWSNHYMQTKSGLFVDSAVAFKLDRLTQKMLGFGTQAIDYDNDSHWDLIVGNGHIEDMSYQGVLFAMPTQLLAGRSDGFTQVKVSGDDEYWDTRHFSRGMAKCDFDRDGLVDVVVSDLKSDAVLLHNETVANKQWLQLECIGTASERDAIGARVTITCGSQSWMQTVQTGDGYLSKNESALFFGLSDAELVDRVTVRWPSGAEQSFDGIETNRRWQITEGHHAPWLDW</sequence>
<keyword evidence="5" id="KW-1185">Reference proteome</keyword>
<evidence type="ECO:0000313" key="4">
    <source>
        <dbReference type="EMBL" id="TWT55018.1"/>
    </source>
</evidence>
<evidence type="ECO:0000259" key="3">
    <source>
        <dbReference type="Pfam" id="PF07593"/>
    </source>
</evidence>
<dbReference type="EMBL" id="SJPI01000001">
    <property type="protein sequence ID" value="TWT55018.1"/>
    <property type="molecule type" value="Genomic_DNA"/>
</dbReference>
<gene>
    <name evidence="4" type="ORF">Pla22_26720</name>
</gene>
<dbReference type="OrthoDB" id="5287961at2"/>
<feature type="domain" description="ASPIC/UnbV" evidence="3">
    <location>
        <begin position="963"/>
        <end position="1029"/>
    </location>
</feature>
<comment type="caution">
    <text evidence="4">The sequence shown here is derived from an EMBL/GenBank/DDBJ whole genome shotgun (WGS) entry which is preliminary data.</text>
</comment>
<protein>
    <submittedName>
        <fullName evidence="4">Tetratricopeptide repeat protein</fullName>
    </submittedName>
</protein>
<dbReference type="Gene3D" id="1.25.40.10">
    <property type="entry name" value="Tetratricopeptide repeat domain"/>
    <property type="match status" value="2"/>
</dbReference>
<dbReference type="Proteomes" id="UP000316598">
    <property type="component" value="Unassembled WGS sequence"/>
</dbReference>
<dbReference type="Gene3D" id="2.130.10.130">
    <property type="entry name" value="Integrin alpha, N-terminal"/>
    <property type="match status" value="2"/>
</dbReference>
<dbReference type="InterPro" id="IPR028994">
    <property type="entry name" value="Integrin_alpha_N"/>
</dbReference>
<dbReference type="RefSeq" id="WP_146514963.1">
    <property type="nucleotide sequence ID" value="NZ_SJPI01000001.1"/>
</dbReference>
<feature type="region of interest" description="Disordered" evidence="2">
    <location>
        <begin position="36"/>
        <end position="69"/>
    </location>
</feature>
<feature type="region of interest" description="Disordered" evidence="2">
    <location>
        <begin position="489"/>
        <end position="508"/>
    </location>
</feature>
<organism evidence="4 5">
    <name type="scientific">Rubripirellula amarantea</name>
    <dbReference type="NCBI Taxonomy" id="2527999"/>
    <lineage>
        <taxon>Bacteria</taxon>
        <taxon>Pseudomonadati</taxon>
        <taxon>Planctomycetota</taxon>
        <taxon>Planctomycetia</taxon>
        <taxon>Pirellulales</taxon>
        <taxon>Pirellulaceae</taxon>
        <taxon>Rubripirellula</taxon>
    </lineage>
</organism>
<evidence type="ECO:0000256" key="2">
    <source>
        <dbReference type="SAM" id="MobiDB-lite"/>
    </source>
</evidence>
<dbReference type="SUPFAM" id="SSF48452">
    <property type="entry name" value="TPR-like"/>
    <property type="match status" value="2"/>
</dbReference>
<keyword evidence="1" id="KW-0732">Signal</keyword>
<dbReference type="Pfam" id="PF07593">
    <property type="entry name" value="UnbV_ASPIC"/>
    <property type="match status" value="1"/>
</dbReference>
<proteinExistence type="predicted"/>
<reference evidence="4 5" key="1">
    <citation type="submission" date="2019-02" db="EMBL/GenBank/DDBJ databases">
        <title>Deep-cultivation of Planctomycetes and their phenomic and genomic characterization uncovers novel biology.</title>
        <authorList>
            <person name="Wiegand S."/>
            <person name="Jogler M."/>
            <person name="Boedeker C."/>
            <person name="Pinto D."/>
            <person name="Vollmers J."/>
            <person name="Rivas-Marin E."/>
            <person name="Kohn T."/>
            <person name="Peeters S.H."/>
            <person name="Heuer A."/>
            <person name="Rast P."/>
            <person name="Oberbeckmann S."/>
            <person name="Bunk B."/>
            <person name="Jeske O."/>
            <person name="Meyerdierks A."/>
            <person name="Storesund J.E."/>
            <person name="Kallscheuer N."/>
            <person name="Luecker S."/>
            <person name="Lage O.M."/>
            <person name="Pohl T."/>
            <person name="Merkel B.J."/>
            <person name="Hornburger P."/>
            <person name="Mueller R.-W."/>
            <person name="Bruemmer F."/>
            <person name="Labrenz M."/>
            <person name="Spormann A.M."/>
            <person name="Op Den Camp H."/>
            <person name="Overmann J."/>
            <person name="Amann R."/>
            <person name="Jetten M.S.M."/>
            <person name="Mascher T."/>
            <person name="Medema M.H."/>
            <person name="Devos D.P."/>
            <person name="Kaster A.-K."/>
            <person name="Ovreas L."/>
            <person name="Rohde M."/>
            <person name="Galperin M.Y."/>
            <person name="Jogler C."/>
        </authorList>
    </citation>
    <scope>NUCLEOTIDE SEQUENCE [LARGE SCALE GENOMIC DNA]</scope>
    <source>
        <strain evidence="4 5">Pla22</strain>
    </source>
</reference>
<dbReference type="InterPro" id="IPR027039">
    <property type="entry name" value="Crtac1"/>
</dbReference>
<dbReference type="Pfam" id="PF14559">
    <property type="entry name" value="TPR_19"/>
    <property type="match status" value="1"/>
</dbReference>